<evidence type="ECO:0000313" key="3">
    <source>
        <dbReference type="EMBL" id="KAH7322378.1"/>
    </source>
</evidence>
<protein>
    <submittedName>
        <fullName evidence="3">Uncharacterized protein</fullName>
    </submittedName>
</protein>
<proteinExistence type="predicted"/>
<keyword evidence="2" id="KW-0472">Membrane</keyword>
<feature type="compositionally biased region" description="Basic and acidic residues" evidence="1">
    <location>
        <begin position="402"/>
        <end position="429"/>
    </location>
</feature>
<accession>A0A8K0T095</accession>
<keyword evidence="4" id="KW-1185">Reference proteome</keyword>
<evidence type="ECO:0000313" key="4">
    <source>
        <dbReference type="Proteomes" id="UP000813444"/>
    </source>
</evidence>
<sequence length="497" mass="57804">MTCSFRLWPTQHQSRTLSQRTLIASPSLGAAASLLIGCFVMNRIVARFRRRIKTCRILRKHKKHSILENGIPARFRGSDASQLSDPKSNSPSYEECHAARSRLESVPAEVRRLILSVMDLPTLKAAVRASPTLYQQYLLDRHFLLCKSIDKTLDSVAIDAYAVQVVTTQSGDRDLEYLQWLQLLAEDQFIPLLERLTLEEAVSMANFYLRLIQPIRELYTCRIREQISIHRGKTIDSPQTPVEISRTEFIRLTRAMYRFHLLVQLRDSRMEWLTGRQNSRMKLYLKLLEPWEIEELLSFYQFAQGEFDKILDDVQWDLHPDNPKFNDQHRPPTPEGAFDLSNSWYWNGYVEGLTLHGLPLLHTVLYRIKNHQHLVDVIQQHMQASYIPLNTMEGIFGETEQALERSDTEPSDKNGMQERRDPLPFRGDSEPDAPPLAWTTIWGGTYSNLYGWYIPDELREWGYVFWDATTLEAIGGIELLRHQWDDCWGGDDPRDDL</sequence>
<gene>
    <name evidence="3" type="ORF">B0I35DRAFT_425739</name>
</gene>
<feature type="region of interest" description="Disordered" evidence="1">
    <location>
        <begin position="401"/>
        <end position="432"/>
    </location>
</feature>
<dbReference type="AlphaFoldDB" id="A0A8K0T095"/>
<dbReference type="OrthoDB" id="5304511at2759"/>
<comment type="caution">
    <text evidence="3">The sequence shown here is derived from an EMBL/GenBank/DDBJ whole genome shotgun (WGS) entry which is preliminary data.</text>
</comment>
<dbReference type="EMBL" id="JAGPNK010000004">
    <property type="protein sequence ID" value="KAH7322378.1"/>
    <property type="molecule type" value="Genomic_DNA"/>
</dbReference>
<evidence type="ECO:0000256" key="1">
    <source>
        <dbReference type="SAM" id="MobiDB-lite"/>
    </source>
</evidence>
<feature type="transmembrane region" description="Helical" evidence="2">
    <location>
        <begin position="23"/>
        <end position="46"/>
    </location>
</feature>
<organism evidence="3 4">
    <name type="scientific">Stachybotrys elegans</name>
    <dbReference type="NCBI Taxonomy" id="80388"/>
    <lineage>
        <taxon>Eukaryota</taxon>
        <taxon>Fungi</taxon>
        <taxon>Dikarya</taxon>
        <taxon>Ascomycota</taxon>
        <taxon>Pezizomycotina</taxon>
        <taxon>Sordariomycetes</taxon>
        <taxon>Hypocreomycetidae</taxon>
        <taxon>Hypocreales</taxon>
        <taxon>Stachybotryaceae</taxon>
        <taxon>Stachybotrys</taxon>
    </lineage>
</organism>
<reference evidence="3" key="1">
    <citation type="journal article" date="2021" name="Nat. Commun.">
        <title>Genetic determinants of endophytism in the Arabidopsis root mycobiome.</title>
        <authorList>
            <person name="Mesny F."/>
            <person name="Miyauchi S."/>
            <person name="Thiergart T."/>
            <person name="Pickel B."/>
            <person name="Atanasova L."/>
            <person name="Karlsson M."/>
            <person name="Huettel B."/>
            <person name="Barry K.W."/>
            <person name="Haridas S."/>
            <person name="Chen C."/>
            <person name="Bauer D."/>
            <person name="Andreopoulos W."/>
            <person name="Pangilinan J."/>
            <person name="LaButti K."/>
            <person name="Riley R."/>
            <person name="Lipzen A."/>
            <person name="Clum A."/>
            <person name="Drula E."/>
            <person name="Henrissat B."/>
            <person name="Kohler A."/>
            <person name="Grigoriev I.V."/>
            <person name="Martin F.M."/>
            <person name="Hacquard S."/>
        </authorList>
    </citation>
    <scope>NUCLEOTIDE SEQUENCE</scope>
    <source>
        <strain evidence="3">MPI-CAGE-CH-0235</strain>
    </source>
</reference>
<evidence type="ECO:0000256" key="2">
    <source>
        <dbReference type="SAM" id="Phobius"/>
    </source>
</evidence>
<name>A0A8K0T095_9HYPO</name>
<keyword evidence="2" id="KW-0812">Transmembrane</keyword>
<dbReference type="Proteomes" id="UP000813444">
    <property type="component" value="Unassembled WGS sequence"/>
</dbReference>
<keyword evidence="2" id="KW-1133">Transmembrane helix</keyword>